<gene>
    <name evidence="2" type="ORF">Pme01_47860</name>
</gene>
<dbReference type="EMBL" id="BOON01000047">
    <property type="protein sequence ID" value="GII25189.1"/>
    <property type="molecule type" value="Genomic_DNA"/>
</dbReference>
<dbReference type="AlphaFoldDB" id="A0A8J3X371"/>
<reference evidence="2" key="1">
    <citation type="submission" date="2021-01" db="EMBL/GenBank/DDBJ databases">
        <title>Whole genome shotgun sequence of Planosporangium mesophilum NBRC 109066.</title>
        <authorList>
            <person name="Komaki H."/>
            <person name="Tamura T."/>
        </authorList>
    </citation>
    <scope>NUCLEOTIDE SEQUENCE</scope>
    <source>
        <strain evidence="2">NBRC 109066</strain>
    </source>
</reference>
<name>A0A8J3X371_9ACTN</name>
<evidence type="ECO:0008006" key="4">
    <source>
        <dbReference type="Google" id="ProtNLM"/>
    </source>
</evidence>
<dbReference type="RefSeq" id="WP_168115252.1">
    <property type="nucleotide sequence ID" value="NZ_BOON01000047.1"/>
</dbReference>
<proteinExistence type="predicted"/>
<dbReference type="Proteomes" id="UP000599074">
    <property type="component" value="Unassembled WGS sequence"/>
</dbReference>
<sequence length="276" mass="28353">MSGESLPVVADNLRRAAADWARAAELIEERADVLAAGLSAVERAWDSPAGRAHADDVRALVARARAAAGVARYNHAQLLAAADATEAAIRGLDASSSSPAGRDAMVRDIVDALNETYANAAARLTEPRVEVGHAVSVLASASTSAPSGEPAAPSPDPAGDDGWSSVEIDPELPDLLGAGAVPVGRSRGTKGGGELGRFPVTPRPAVAPVLPRSRVVPDQPRSGTAPDQQRSGVAPDQPRSGVAPGRPAAPASPPREETYIDARGHQVRIRWNAASQ</sequence>
<feature type="compositionally biased region" description="Low complexity" evidence="1">
    <location>
        <begin position="141"/>
        <end position="151"/>
    </location>
</feature>
<feature type="compositionally biased region" description="Basic and acidic residues" evidence="1">
    <location>
        <begin position="254"/>
        <end position="264"/>
    </location>
</feature>
<feature type="compositionally biased region" description="Polar residues" evidence="1">
    <location>
        <begin position="221"/>
        <end position="231"/>
    </location>
</feature>
<feature type="region of interest" description="Disordered" evidence="1">
    <location>
        <begin position="141"/>
        <end position="264"/>
    </location>
</feature>
<protein>
    <recommendedName>
        <fullName evidence="4">PPE domain-containing protein</fullName>
    </recommendedName>
</protein>
<accession>A0A8J3X371</accession>
<evidence type="ECO:0000256" key="1">
    <source>
        <dbReference type="SAM" id="MobiDB-lite"/>
    </source>
</evidence>
<evidence type="ECO:0000313" key="3">
    <source>
        <dbReference type="Proteomes" id="UP000599074"/>
    </source>
</evidence>
<keyword evidence="3" id="KW-1185">Reference proteome</keyword>
<evidence type="ECO:0000313" key="2">
    <source>
        <dbReference type="EMBL" id="GII25189.1"/>
    </source>
</evidence>
<organism evidence="2 3">
    <name type="scientific">Planosporangium mesophilum</name>
    <dbReference type="NCBI Taxonomy" id="689768"/>
    <lineage>
        <taxon>Bacteria</taxon>
        <taxon>Bacillati</taxon>
        <taxon>Actinomycetota</taxon>
        <taxon>Actinomycetes</taxon>
        <taxon>Micromonosporales</taxon>
        <taxon>Micromonosporaceae</taxon>
        <taxon>Planosporangium</taxon>
    </lineage>
</organism>
<comment type="caution">
    <text evidence="2">The sequence shown here is derived from an EMBL/GenBank/DDBJ whole genome shotgun (WGS) entry which is preliminary data.</text>
</comment>
<feature type="compositionally biased region" description="Low complexity" evidence="1">
    <location>
        <begin position="238"/>
        <end position="249"/>
    </location>
</feature>